<dbReference type="Gene3D" id="3.40.1190.20">
    <property type="match status" value="1"/>
</dbReference>
<dbReference type="PRINTS" id="PR00990">
    <property type="entry name" value="RIBOKINASE"/>
</dbReference>
<keyword evidence="9" id="KW-1185">Reference proteome</keyword>
<dbReference type="Pfam" id="PF00294">
    <property type="entry name" value="PfkB"/>
    <property type="match status" value="1"/>
</dbReference>
<keyword evidence="2 6" id="KW-0808">Transferase</keyword>
<evidence type="ECO:0000313" key="8">
    <source>
        <dbReference type="EMBL" id="OLR92082.1"/>
    </source>
</evidence>
<proteinExistence type="inferred from homology"/>
<dbReference type="InterPro" id="IPR002139">
    <property type="entry name" value="Ribo/fructo_kinase"/>
</dbReference>
<dbReference type="OrthoDB" id="9795789at2"/>
<dbReference type="PROSITE" id="PS00583">
    <property type="entry name" value="PFKB_KINASES_1"/>
    <property type="match status" value="1"/>
</dbReference>
<comment type="similarity">
    <text evidence="1 6">Belongs to the carbohydrate kinase PfkB family.</text>
</comment>
<gene>
    <name evidence="8" type="ORF">BJP25_22270</name>
</gene>
<dbReference type="GO" id="GO:0008865">
    <property type="term" value="F:fructokinase activity"/>
    <property type="evidence" value="ECO:0007669"/>
    <property type="project" value="UniProtKB-ARBA"/>
</dbReference>
<dbReference type="AlphaFoldDB" id="A0A1Q9LJ58"/>
<dbReference type="CDD" id="cd01167">
    <property type="entry name" value="bac_FRK"/>
    <property type="match status" value="1"/>
</dbReference>
<dbReference type="InterPro" id="IPR011611">
    <property type="entry name" value="PfkB_dom"/>
</dbReference>
<dbReference type="PROSITE" id="PS00584">
    <property type="entry name" value="PFKB_KINASES_2"/>
    <property type="match status" value="1"/>
</dbReference>
<evidence type="ECO:0000256" key="3">
    <source>
        <dbReference type="ARBA" id="ARBA00022741"/>
    </source>
</evidence>
<protein>
    <recommendedName>
        <fullName evidence="7">Carbohydrate kinase PfkB domain-containing protein</fullName>
    </recommendedName>
</protein>
<comment type="caution">
    <text evidence="8">The sequence shown here is derived from an EMBL/GenBank/DDBJ whole genome shotgun (WGS) entry which is preliminary data.</text>
</comment>
<evidence type="ECO:0000256" key="4">
    <source>
        <dbReference type="ARBA" id="ARBA00022777"/>
    </source>
</evidence>
<dbReference type="STRING" id="1193682.BJP25_22270"/>
<reference evidence="8 9" key="1">
    <citation type="submission" date="2016-10" db="EMBL/GenBank/DDBJ databases">
        <title>The Draft Genome Sequence of Actinokineospora bangkokensis 44EHWT reveals the biosynthetic pathway of antifungal compounds Thailandins with unusual extender unit butylmalonyl-CoA.</title>
        <authorList>
            <person name="Greule A."/>
            <person name="Intra B."/>
            <person name="Flemming S."/>
            <person name="Rommel M.G."/>
            <person name="Panbangred W."/>
            <person name="Bechthold A."/>
        </authorList>
    </citation>
    <scope>NUCLEOTIDE SEQUENCE [LARGE SCALE GENOMIC DNA]</scope>
    <source>
        <strain evidence="8 9">44EHW</strain>
    </source>
</reference>
<evidence type="ECO:0000313" key="9">
    <source>
        <dbReference type="Proteomes" id="UP000186040"/>
    </source>
</evidence>
<evidence type="ECO:0000256" key="2">
    <source>
        <dbReference type="ARBA" id="ARBA00022679"/>
    </source>
</evidence>
<dbReference type="InterPro" id="IPR002173">
    <property type="entry name" value="Carboh/pur_kinase_PfkB_CS"/>
</dbReference>
<dbReference type="PANTHER" id="PTHR43085">
    <property type="entry name" value="HEXOKINASE FAMILY MEMBER"/>
    <property type="match status" value="1"/>
</dbReference>
<dbReference type="SUPFAM" id="SSF53613">
    <property type="entry name" value="Ribokinase-like"/>
    <property type="match status" value="1"/>
</dbReference>
<dbReference type="InterPro" id="IPR029056">
    <property type="entry name" value="Ribokinase-like"/>
</dbReference>
<dbReference type="Proteomes" id="UP000186040">
    <property type="component" value="Unassembled WGS sequence"/>
</dbReference>
<dbReference type="InterPro" id="IPR050306">
    <property type="entry name" value="PfkB_Carbo_kinase"/>
</dbReference>
<keyword evidence="5" id="KW-0067">ATP-binding</keyword>
<evidence type="ECO:0000256" key="6">
    <source>
        <dbReference type="RuleBase" id="RU003704"/>
    </source>
</evidence>
<dbReference type="EMBL" id="MKQR01000017">
    <property type="protein sequence ID" value="OLR92082.1"/>
    <property type="molecule type" value="Genomic_DNA"/>
</dbReference>
<evidence type="ECO:0000259" key="7">
    <source>
        <dbReference type="Pfam" id="PF00294"/>
    </source>
</evidence>
<dbReference type="GO" id="GO:0006000">
    <property type="term" value="P:fructose metabolic process"/>
    <property type="evidence" value="ECO:0007669"/>
    <property type="project" value="UniProtKB-ARBA"/>
</dbReference>
<organism evidence="8 9">
    <name type="scientific">Actinokineospora bangkokensis</name>
    <dbReference type="NCBI Taxonomy" id="1193682"/>
    <lineage>
        <taxon>Bacteria</taxon>
        <taxon>Bacillati</taxon>
        <taxon>Actinomycetota</taxon>
        <taxon>Actinomycetes</taxon>
        <taxon>Pseudonocardiales</taxon>
        <taxon>Pseudonocardiaceae</taxon>
        <taxon>Actinokineospora</taxon>
    </lineage>
</organism>
<evidence type="ECO:0000256" key="5">
    <source>
        <dbReference type="ARBA" id="ARBA00022840"/>
    </source>
</evidence>
<dbReference type="RefSeq" id="WP_075975968.1">
    <property type="nucleotide sequence ID" value="NZ_MKQR01000017.1"/>
</dbReference>
<evidence type="ECO:0000256" key="1">
    <source>
        <dbReference type="ARBA" id="ARBA00010688"/>
    </source>
</evidence>
<keyword evidence="4 6" id="KW-0418">Kinase</keyword>
<dbReference type="PANTHER" id="PTHR43085:SF1">
    <property type="entry name" value="PSEUDOURIDINE KINASE-RELATED"/>
    <property type="match status" value="1"/>
</dbReference>
<accession>A0A1Q9LJ58</accession>
<dbReference type="GO" id="GO:0005524">
    <property type="term" value="F:ATP binding"/>
    <property type="evidence" value="ECO:0007669"/>
    <property type="project" value="UniProtKB-KW"/>
</dbReference>
<keyword evidence="3" id="KW-0547">Nucleotide-binding</keyword>
<name>A0A1Q9LJ58_9PSEU</name>
<feature type="domain" description="Carbohydrate kinase PfkB" evidence="7">
    <location>
        <begin position="2"/>
        <end position="291"/>
    </location>
</feature>
<sequence>MITVVGEALVDLIAAADGRTFTAHPGGSPANVALGLSRLGQRAVLGTRLGDDLFGRMVRAHLVESGVDVRALPAPTADTSVAFAATDEAGVARYDFRLSWDVTDLPPLDGAECLHTGSLATLLAPGAEVVEAAMRTAPTVSFDPNVRPSLSGTPEQERPRVERQVALSGVVKVSEEDLAWLYPGADPAAKAAQWLALGPSLVVVTLGSQGAHAVTATRATTRPGPPTQVVDTVGAGDAFTAGLLHWLSTAHLLGGAHPRIAELPATALDNALDFANAVAATTCSRAGANPPTLDELGSVRDLLP</sequence>